<organism evidence="8 9">
    <name type="scientific">Hoeflea prorocentri</name>
    <dbReference type="NCBI Taxonomy" id="1922333"/>
    <lineage>
        <taxon>Bacteria</taxon>
        <taxon>Pseudomonadati</taxon>
        <taxon>Pseudomonadota</taxon>
        <taxon>Alphaproteobacteria</taxon>
        <taxon>Hyphomicrobiales</taxon>
        <taxon>Rhizobiaceae</taxon>
        <taxon>Hoeflea</taxon>
    </lineage>
</organism>
<comment type="subcellular location">
    <subcellularLocation>
        <location evidence="7">Cytoplasm</location>
    </subcellularLocation>
</comment>
<dbReference type="GO" id="GO:0005737">
    <property type="term" value="C:cytoplasm"/>
    <property type="evidence" value="ECO:0007669"/>
    <property type="project" value="UniProtKB-SubCell"/>
</dbReference>
<keyword evidence="6 7" id="KW-0862">Zinc</keyword>
<dbReference type="PANTHER" id="PTHR46986:SF1">
    <property type="entry name" value="ENDORIBONUCLEASE YBEY, CHLOROPLASTIC"/>
    <property type="match status" value="1"/>
</dbReference>
<evidence type="ECO:0000256" key="6">
    <source>
        <dbReference type="ARBA" id="ARBA00022833"/>
    </source>
</evidence>
<feature type="binding site" evidence="7">
    <location>
        <position position="133"/>
    </location>
    <ligand>
        <name>Zn(2+)</name>
        <dbReference type="ChEBI" id="CHEBI:29105"/>
        <note>catalytic</note>
    </ligand>
</feature>
<dbReference type="PROSITE" id="PS01306">
    <property type="entry name" value="UPF0054"/>
    <property type="match status" value="1"/>
</dbReference>
<dbReference type="GO" id="GO:0004222">
    <property type="term" value="F:metalloendopeptidase activity"/>
    <property type="evidence" value="ECO:0007669"/>
    <property type="project" value="InterPro"/>
</dbReference>
<dbReference type="InterPro" id="IPR002036">
    <property type="entry name" value="YbeY"/>
</dbReference>
<dbReference type="GO" id="GO:0006364">
    <property type="term" value="P:rRNA processing"/>
    <property type="evidence" value="ECO:0007669"/>
    <property type="project" value="UniProtKB-UniRule"/>
</dbReference>
<dbReference type="InterPro" id="IPR020549">
    <property type="entry name" value="YbeY_CS"/>
</dbReference>
<feature type="binding site" evidence="7">
    <location>
        <position position="139"/>
    </location>
    <ligand>
        <name>Zn(2+)</name>
        <dbReference type="ChEBI" id="CHEBI:29105"/>
        <note>catalytic</note>
    </ligand>
</feature>
<keyword evidence="7" id="KW-0698">rRNA processing</keyword>
<feature type="binding site" evidence="7">
    <location>
        <position position="129"/>
    </location>
    <ligand>
        <name>Zn(2+)</name>
        <dbReference type="ChEBI" id="CHEBI:29105"/>
        <note>catalytic</note>
    </ligand>
</feature>
<comment type="cofactor">
    <cofactor evidence="7">
        <name>Zn(2+)</name>
        <dbReference type="ChEBI" id="CHEBI:29105"/>
    </cofactor>
    <text evidence="7">Binds 1 zinc ion.</text>
</comment>
<evidence type="ECO:0000313" key="8">
    <source>
        <dbReference type="EMBL" id="MDA5400560.1"/>
    </source>
</evidence>
<dbReference type="Proteomes" id="UP001151234">
    <property type="component" value="Unassembled WGS sequence"/>
</dbReference>
<dbReference type="HAMAP" id="MF_00009">
    <property type="entry name" value="Endoribonucl_YbeY"/>
    <property type="match status" value="1"/>
</dbReference>
<dbReference type="AlphaFoldDB" id="A0A9X3ULS7"/>
<evidence type="ECO:0000256" key="4">
    <source>
        <dbReference type="ARBA" id="ARBA00022759"/>
    </source>
</evidence>
<evidence type="ECO:0000256" key="2">
    <source>
        <dbReference type="ARBA" id="ARBA00022722"/>
    </source>
</evidence>
<proteinExistence type="inferred from homology"/>
<evidence type="ECO:0000313" key="9">
    <source>
        <dbReference type="Proteomes" id="UP001151234"/>
    </source>
</evidence>
<accession>A0A9X3ULS7</accession>
<keyword evidence="3 7" id="KW-0479">Metal-binding</keyword>
<evidence type="ECO:0000256" key="5">
    <source>
        <dbReference type="ARBA" id="ARBA00022801"/>
    </source>
</evidence>
<comment type="function">
    <text evidence="7">Single strand-specific metallo-endoribonuclease involved in late-stage 70S ribosome quality control and in maturation of the 3' terminus of the 16S rRNA.</text>
</comment>
<evidence type="ECO:0000256" key="7">
    <source>
        <dbReference type="HAMAP-Rule" id="MF_00009"/>
    </source>
</evidence>
<dbReference type="Gene3D" id="3.40.390.30">
    <property type="entry name" value="Metalloproteases ('zincins'), catalytic domain"/>
    <property type="match status" value="1"/>
</dbReference>
<reference evidence="8" key="1">
    <citation type="submission" date="2022-11" db="EMBL/GenBank/DDBJ databases">
        <title>Draft genome sequence of Hoeflea poritis E7-10 and Hoeflea prorocentri PM5-8, separated from scleractinian coral Porites lutea and marine dinoflagellate.</title>
        <authorList>
            <person name="Zhang G."/>
            <person name="Wei Q."/>
            <person name="Cai L."/>
        </authorList>
    </citation>
    <scope>NUCLEOTIDE SEQUENCE</scope>
    <source>
        <strain evidence="8">PM5-8</strain>
    </source>
</reference>
<dbReference type="PANTHER" id="PTHR46986">
    <property type="entry name" value="ENDORIBONUCLEASE YBEY, CHLOROPLASTIC"/>
    <property type="match status" value="1"/>
</dbReference>
<sequence>MPAGETIDIQISIEAGGWPDAGVLEALCARTIVATCDYLERVEGQPFPKAGCELSLLFADDKMVREINGKWRDQDKPTNVLSFPAVPVTPGQLPGPMLGDILFARETIAREADAMDIAFDNHLIHLLVHGFLHLLGYDHIDDDDARIMEGHETRILAMLNLSDPYENTSPA</sequence>
<evidence type="ECO:0000256" key="1">
    <source>
        <dbReference type="ARBA" id="ARBA00010875"/>
    </source>
</evidence>
<keyword evidence="5 7" id="KW-0378">Hydrolase</keyword>
<dbReference type="SUPFAM" id="SSF55486">
    <property type="entry name" value="Metalloproteases ('zincins'), catalytic domain"/>
    <property type="match status" value="1"/>
</dbReference>
<dbReference type="InterPro" id="IPR023091">
    <property type="entry name" value="MetalPrtase_cat_dom_sf_prd"/>
</dbReference>
<keyword evidence="7" id="KW-0963">Cytoplasm</keyword>
<dbReference type="EC" id="3.1.-.-" evidence="7"/>
<name>A0A9X3ULS7_9HYPH</name>
<comment type="similarity">
    <text evidence="1 7">Belongs to the endoribonuclease YbeY family.</text>
</comment>
<keyword evidence="9" id="KW-1185">Reference proteome</keyword>
<dbReference type="Pfam" id="PF02130">
    <property type="entry name" value="YbeY"/>
    <property type="match status" value="1"/>
</dbReference>
<protein>
    <recommendedName>
        <fullName evidence="7">Endoribonuclease YbeY</fullName>
        <ecNumber evidence="7">3.1.-.-</ecNumber>
    </recommendedName>
</protein>
<comment type="caution">
    <text evidence="8">The sequence shown here is derived from an EMBL/GenBank/DDBJ whole genome shotgun (WGS) entry which is preliminary data.</text>
</comment>
<dbReference type="RefSeq" id="WP_267992217.1">
    <property type="nucleotide sequence ID" value="NZ_JAPJZI010000001.1"/>
</dbReference>
<gene>
    <name evidence="7 8" type="primary">ybeY</name>
    <name evidence="8" type="ORF">OQ273_18440</name>
</gene>
<dbReference type="GO" id="GO:0004521">
    <property type="term" value="F:RNA endonuclease activity"/>
    <property type="evidence" value="ECO:0007669"/>
    <property type="project" value="UniProtKB-UniRule"/>
</dbReference>
<keyword evidence="2 7" id="KW-0540">Nuclease</keyword>
<evidence type="ECO:0000256" key="3">
    <source>
        <dbReference type="ARBA" id="ARBA00022723"/>
    </source>
</evidence>
<keyword evidence="4 7" id="KW-0255">Endonuclease</keyword>
<dbReference type="EMBL" id="JAPJZI010000001">
    <property type="protein sequence ID" value="MDA5400560.1"/>
    <property type="molecule type" value="Genomic_DNA"/>
</dbReference>
<keyword evidence="7" id="KW-0690">Ribosome biogenesis</keyword>
<dbReference type="GO" id="GO:0008270">
    <property type="term" value="F:zinc ion binding"/>
    <property type="evidence" value="ECO:0007669"/>
    <property type="project" value="UniProtKB-UniRule"/>
</dbReference>
<dbReference type="NCBIfam" id="TIGR00043">
    <property type="entry name" value="rRNA maturation RNase YbeY"/>
    <property type="match status" value="1"/>
</dbReference>